<dbReference type="Pfam" id="PF01381">
    <property type="entry name" value="HTH_3"/>
    <property type="match status" value="1"/>
</dbReference>
<evidence type="ECO:0000256" key="1">
    <source>
        <dbReference type="ARBA" id="ARBA00023125"/>
    </source>
</evidence>
<proteinExistence type="predicted"/>
<reference evidence="3 4" key="1">
    <citation type="submission" date="2013-03" db="EMBL/GenBank/DDBJ databases">
        <authorList>
            <person name="Le V."/>
        </authorList>
    </citation>
    <scope>NUCLEOTIDE SEQUENCE [LARGE SCALE GENOMIC DNA]</scope>
    <source>
        <strain evidence="3 4">BiD32</strain>
    </source>
</reference>
<organism evidence="3 4">
    <name type="scientific">Sphingobium indicum BiD32</name>
    <dbReference type="NCBI Taxonomy" id="1301087"/>
    <lineage>
        <taxon>Bacteria</taxon>
        <taxon>Pseudomonadati</taxon>
        <taxon>Pseudomonadota</taxon>
        <taxon>Alphaproteobacteria</taxon>
        <taxon>Sphingomonadales</taxon>
        <taxon>Sphingomonadaceae</taxon>
        <taxon>Sphingobium</taxon>
    </lineage>
</organism>
<protein>
    <recommendedName>
        <fullName evidence="2">HTH cro/C1-type domain-containing protein</fullName>
    </recommendedName>
</protein>
<evidence type="ECO:0000313" key="4">
    <source>
        <dbReference type="Proteomes" id="UP000013201"/>
    </source>
</evidence>
<dbReference type="SMART" id="SM00530">
    <property type="entry name" value="HTH_XRE"/>
    <property type="match status" value="1"/>
</dbReference>
<dbReference type="AlphaFoldDB" id="N1MIW9"/>
<evidence type="ECO:0000259" key="2">
    <source>
        <dbReference type="PROSITE" id="PS50943"/>
    </source>
</evidence>
<keyword evidence="1" id="KW-0238">DNA-binding</keyword>
<keyword evidence="4" id="KW-1185">Reference proteome</keyword>
<evidence type="ECO:0000313" key="3">
    <source>
        <dbReference type="EMBL" id="CCW17160.1"/>
    </source>
</evidence>
<accession>N1MIW9</accession>
<dbReference type="InterPro" id="IPR001387">
    <property type="entry name" value="Cro/C1-type_HTH"/>
</dbReference>
<feature type="domain" description="HTH cro/C1-type" evidence="2">
    <location>
        <begin position="32"/>
        <end position="86"/>
    </location>
</feature>
<dbReference type="EMBL" id="CAVK010000069">
    <property type="protein sequence ID" value="CCW17160.1"/>
    <property type="molecule type" value="Genomic_DNA"/>
</dbReference>
<dbReference type="InterPro" id="IPR010982">
    <property type="entry name" value="Lambda_DNA-bd_dom_sf"/>
</dbReference>
<dbReference type="PROSITE" id="PS50943">
    <property type="entry name" value="HTH_CROC1"/>
    <property type="match status" value="1"/>
</dbReference>
<dbReference type="Proteomes" id="UP000013201">
    <property type="component" value="Unassembled WGS sequence"/>
</dbReference>
<dbReference type="CDD" id="cd00093">
    <property type="entry name" value="HTH_XRE"/>
    <property type="match status" value="1"/>
</dbReference>
<dbReference type="Gene3D" id="1.10.260.40">
    <property type="entry name" value="lambda repressor-like DNA-binding domains"/>
    <property type="match status" value="1"/>
</dbReference>
<name>N1MIW9_9SPHN</name>
<sequence length="145" mass="15609">MAMIATEPTIPGIIATMDDRDATFFKELGARIAKARKERGMTQQALADQLGIAQQTLAHYEVARARIAASLLPRVADLLDLSLDELLMGRPTIRIPGKRGPASRLEQQLDAIHRLPKAEQRAVSTVIDAVLAQHGHGAGQEAATA</sequence>
<dbReference type="SUPFAM" id="SSF47413">
    <property type="entry name" value="lambda repressor-like DNA-binding domains"/>
    <property type="match status" value="1"/>
</dbReference>
<gene>
    <name evidence="3" type="ORF">EBBID32_14990</name>
</gene>
<reference evidence="4" key="2">
    <citation type="submission" date="2013-04" db="EMBL/GenBank/DDBJ databases">
        <title>Bisphenol A degrading Sphingobium sp. strain BiD32.</title>
        <authorList>
            <person name="Nielsen J.L."/>
            <person name="Zhou N.A."/>
            <person name="Kjeldal H."/>
        </authorList>
    </citation>
    <scope>NUCLEOTIDE SEQUENCE [LARGE SCALE GENOMIC DNA]</scope>
    <source>
        <strain evidence="4">BiD32</strain>
    </source>
</reference>
<dbReference type="GO" id="GO:0003677">
    <property type="term" value="F:DNA binding"/>
    <property type="evidence" value="ECO:0007669"/>
    <property type="project" value="UniProtKB-KW"/>
</dbReference>
<comment type="caution">
    <text evidence="3">The sequence shown here is derived from an EMBL/GenBank/DDBJ whole genome shotgun (WGS) entry which is preliminary data.</text>
</comment>
<dbReference type="PANTHER" id="PTHR46558">
    <property type="entry name" value="TRACRIPTIONAL REGULATORY PROTEIN-RELATED-RELATED"/>
    <property type="match status" value="1"/>
</dbReference>
<dbReference type="PANTHER" id="PTHR46558:SF11">
    <property type="entry name" value="HTH-TYPE TRANSCRIPTIONAL REGULATOR XRE"/>
    <property type="match status" value="1"/>
</dbReference>